<keyword evidence="3" id="KW-1185">Reference proteome</keyword>
<evidence type="ECO:0000313" key="3">
    <source>
        <dbReference type="Proteomes" id="UP001597548"/>
    </source>
</evidence>
<proteinExistence type="predicted"/>
<dbReference type="PROSITE" id="PS51257">
    <property type="entry name" value="PROKAR_LIPOPROTEIN"/>
    <property type="match status" value="1"/>
</dbReference>
<accession>A0ABW5ZP64</accession>
<sequence length="140" mass="16978">MKKVVFLFCSFILIVSCFSHSSSDAENTFRYWTKSNNLPKDIKILHGEYYQSPHFTLEYEVFLKFKPTKEWWYTFKRQNNLVDVTTSDDDSWTSYTDELAWFNPDQNYTVYAAPDYQWDRSRYFIDYEKGICYIYETLGM</sequence>
<feature type="chain" id="PRO_5045340557" description="Lipoprotein" evidence="1">
    <location>
        <begin position="22"/>
        <end position="140"/>
    </location>
</feature>
<evidence type="ECO:0000256" key="1">
    <source>
        <dbReference type="SAM" id="SignalP"/>
    </source>
</evidence>
<feature type="signal peptide" evidence="1">
    <location>
        <begin position="1"/>
        <end position="21"/>
    </location>
</feature>
<evidence type="ECO:0008006" key="4">
    <source>
        <dbReference type="Google" id="ProtNLM"/>
    </source>
</evidence>
<name>A0ABW5ZP64_9FLAO</name>
<comment type="caution">
    <text evidence="2">The sequence shown here is derived from an EMBL/GenBank/DDBJ whole genome shotgun (WGS) entry which is preliminary data.</text>
</comment>
<gene>
    <name evidence="2" type="ORF">ACFS29_01145</name>
</gene>
<dbReference type="Proteomes" id="UP001597548">
    <property type="component" value="Unassembled WGS sequence"/>
</dbReference>
<evidence type="ECO:0000313" key="2">
    <source>
        <dbReference type="EMBL" id="MFD2914230.1"/>
    </source>
</evidence>
<keyword evidence="1" id="KW-0732">Signal</keyword>
<organism evidence="2 3">
    <name type="scientific">Psychroserpens luteus</name>
    <dbReference type="NCBI Taxonomy" id="1434066"/>
    <lineage>
        <taxon>Bacteria</taxon>
        <taxon>Pseudomonadati</taxon>
        <taxon>Bacteroidota</taxon>
        <taxon>Flavobacteriia</taxon>
        <taxon>Flavobacteriales</taxon>
        <taxon>Flavobacteriaceae</taxon>
        <taxon>Psychroserpens</taxon>
    </lineage>
</organism>
<dbReference type="RefSeq" id="WP_194507317.1">
    <property type="nucleotide sequence ID" value="NZ_JADILU010000002.1"/>
</dbReference>
<reference evidence="3" key="1">
    <citation type="journal article" date="2019" name="Int. J. Syst. Evol. Microbiol.">
        <title>The Global Catalogue of Microorganisms (GCM) 10K type strain sequencing project: providing services to taxonomists for standard genome sequencing and annotation.</title>
        <authorList>
            <consortium name="The Broad Institute Genomics Platform"/>
            <consortium name="The Broad Institute Genome Sequencing Center for Infectious Disease"/>
            <person name="Wu L."/>
            <person name="Ma J."/>
        </authorList>
    </citation>
    <scope>NUCLEOTIDE SEQUENCE [LARGE SCALE GENOMIC DNA]</scope>
    <source>
        <strain evidence="3">KCTC 32514</strain>
    </source>
</reference>
<dbReference type="EMBL" id="JBHUOS010000001">
    <property type="protein sequence ID" value="MFD2914230.1"/>
    <property type="molecule type" value="Genomic_DNA"/>
</dbReference>
<protein>
    <recommendedName>
        <fullName evidence="4">Lipoprotein</fullName>
    </recommendedName>
</protein>